<reference evidence="5" key="3">
    <citation type="submission" date="2025-09" db="UniProtKB">
        <authorList>
            <consortium name="Ensembl"/>
        </authorList>
    </citation>
    <scope>IDENTIFICATION</scope>
</reference>
<dbReference type="PANTHER" id="PTHR23268">
    <property type="entry name" value="T-CELL RECEPTOR BETA CHAIN"/>
    <property type="match status" value="1"/>
</dbReference>
<dbReference type="GeneTree" id="ENSGT00940000154460"/>
<keyword evidence="2" id="KW-0391">Immunity</keyword>
<evidence type="ECO:0000313" key="6">
    <source>
        <dbReference type="Proteomes" id="UP000694399"/>
    </source>
</evidence>
<evidence type="ECO:0000313" key="5">
    <source>
        <dbReference type="Ensembl" id="ENSPLOP00000014790.1"/>
    </source>
</evidence>
<reference evidence="5" key="2">
    <citation type="submission" date="2025-08" db="UniProtKB">
        <authorList>
            <consortium name="Ensembl"/>
        </authorList>
    </citation>
    <scope>IDENTIFICATION</scope>
</reference>
<dbReference type="InterPro" id="IPR036179">
    <property type="entry name" value="Ig-like_dom_sf"/>
</dbReference>
<keyword evidence="1 3" id="KW-0732">Signal</keyword>
<proteinExistence type="predicted"/>
<evidence type="ECO:0000256" key="2">
    <source>
        <dbReference type="ARBA" id="ARBA00022859"/>
    </source>
</evidence>
<feature type="signal peptide" evidence="3">
    <location>
        <begin position="1"/>
        <end position="21"/>
    </location>
</feature>
<dbReference type="PROSITE" id="PS50835">
    <property type="entry name" value="IG_LIKE"/>
    <property type="match status" value="1"/>
</dbReference>
<keyword evidence="6" id="KW-1185">Reference proteome</keyword>
<protein>
    <recommendedName>
        <fullName evidence="4">Ig-like domain-containing protein</fullName>
    </recommendedName>
</protein>
<name>A0A8C9D532_PANLE</name>
<dbReference type="GO" id="GO:0007166">
    <property type="term" value="P:cell surface receptor signaling pathway"/>
    <property type="evidence" value="ECO:0007669"/>
    <property type="project" value="TreeGrafter"/>
</dbReference>
<dbReference type="OMA" id="PPDLPWK"/>
<accession>A0A8C9D532</accession>
<dbReference type="Ensembl" id="ENSPLOT00000016392.1">
    <property type="protein sequence ID" value="ENSPLOP00000014790.1"/>
    <property type="gene ID" value="ENSPLOG00000010830.1"/>
</dbReference>
<dbReference type="PANTHER" id="PTHR23268:SF88">
    <property type="entry name" value="T CELL RECEPTOR BETA VARIABLE 18"/>
    <property type="match status" value="1"/>
</dbReference>
<feature type="domain" description="Ig-like" evidence="4">
    <location>
        <begin position="34"/>
        <end position="141"/>
    </location>
</feature>
<dbReference type="AlphaFoldDB" id="A0A8C9D532"/>
<sequence>MHTRLLCWVVFWLLRAGELWANGSASLGFVALCPMNAGVTQNPEHLVRGTGQEATLRCSPEKEHNYVYWYQQLPGGGLKFMVYLQKENIIDDSGMPTKRFSAEFPKEGPSVLKIRLAELGDSAVYFCASSLPTSMQSPILSMQEHPPGPAPETATAGEGKGACSWINEHIR</sequence>
<dbReference type="Gene3D" id="2.60.40.10">
    <property type="entry name" value="Immunoglobulins"/>
    <property type="match status" value="1"/>
</dbReference>
<dbReference type="SUPFAM" id="SSF48726">
    <property type="entry name" value="Immunoglobulin"/>
    <property type="match status" value="1"/>
</dbReference>
<dbReference type="GO" id="GO:0002376">
    <property type="term" value="P:immune system process"/>
    <property type="evidence" value="ECO:0007669"/>
    <property type="project" value="UniProtKB-KW"/>
</dbReference>
<evidence type="ECO:0000256" key="3">
    <source>
        <dbReference type="SAM" id="SignalP"/>
    </source>
</evidence>
<dbReference type="GO" id="GO:0005886">
    <property type="term" value="C:plasma membrane"/>
    <property type="evidence" value="ECO:0007669"/>
    <property type="project" value="TreeGrafter"/>
</dbReference>
<reference evidence="5" key="1">
    <citation type="journal article" date="2019" name="bioRxiv">
        <title>Long live the king: chromosome-level assembly of the lion (Panthera leo) using linked-read, Hi-C, and long read data.</title>
        <authorList>
            <person name="Armstrong E.E."/>
            <person name="Taylor R.W."/>
            <person name="Miller D.E."/>
            <person name="Kaelin C."/>
            <person name="Barsh G."/>
            <person name="Hadly E.A."/>
            <person name="Petrov D."/>
        </authorList>
    </citation>
    <scope>NUCLEOTIDE SEQUENCE [LARGE SCALE GENOMIC DNA]</scope>
</reference>
<dbReference type="InterPro" id="IPR013783">
    <property type="entry name" value="Ig-like_fold"/>
</dbReference>
<dbReference type="InterPro" id="IPR007110">
    <property type="entry name" value="Ig-like_dom"/>
</dbReference>
<dbReference type="InterPro" id="IPR013106">
    <property type="entry name" value="Ig_V-set"/>
</dbReference>
<dbReference type="Pfam" id="PF07686">
    <property type="entry name" value="V-set"/>
    <property type="match status" value="1"/>
</dbReference>
<evidence type="ECO:0000259" key="4">
    <source>
        <dbReference type="PROSITE" id="PS50835"/>
    </source>
</evidence>
<dbReference type="Proteomes" id="UP000694399">
    <property type="component" value="Chromosome A3"/>
</dbReference>
<feature type="chain" id="PRO_5034831160" description="Ig-like domain-containing protein" evidence="3">
    <location>
        <begin position="22"/>
        <end position="171"/>
    </location>
</feature>
<evidence type="ECO:0000256" key="1">
    <source>
        <dbReference type="ARBA" id="ARBA00022729"/>
    </source>
</evidence>
<organism evidence="5 6">
    <name type="scientific">Panthera leo</name>
    <name type="common">Lion</name>
    <dbReference type="NCBI Taxonomy" id="9689"/>
    <lineage>
        <taxon>Eukaryota</taxon>
        <taxon>Metazoa</taxon>
        <taxon>Chordata</taxon>
        <taxon>Craniata</taxon>
        <taxon>Vertebrata</taxon>
        <taxon>Euteleostomi</taxon>
        <taxon>Mammalia</taxon>
        <taxon>Eutheria</taxon>
        <taxon>Laurasiatheria</taxon>
        <taxon>Carnivora</taxon>
        <taxon>Feliformia</taxon>
        <taxon>Felidae</taxon>
        <taxon>Pantherinae</taxon>
        <taxon>Panthera</taxon>
    </lineage>
</organism>
<dbReference type="SMART" id="SM00406">
    <property type="entry name" value="IGv"/>
    <property type="match status" value="1"/>
</dbReference>
<dbReference type="InterPro" id="IPR050413">
    <property type="entry name" value="TCR_beta_variable"/>
</dbReference>